<keyword evidence="3" id="KW-1185">Reference proteome</keyword>
<dbReference type="EMBL" id="LGRN01000913">
    <property type="protein sequence ID" value="OJD10168.1"/>
    <property type="molecule type" value="Genomic_DNA"/>
</dbReference>
<evidence type="ECO:0000259" key="1">
    <source>
        <dbReference type="Pfam" id="PF13391"/>
    </source>
</evidence>
<dbReference type="Pfam" id="PF13391">
    <property type="entry name" value="HNH_2"/>
    <property type="match status" value="1"/>
</dbReference>
<dbReference type="STRING" id="1447872.A0A1J9P1G0"/>
<evidence type="ECO:0000313" key="3">
    <source>
        <dbReference type="Proteomes" id="UP000182235"/>
    </source>
</evidence>
<dbReference type="AlphaFoldDB" id="A0A1J9P1G0"/>
<protein>
    <recommendedName>
        <fullName evidence="1">HNH nuclease domain-containing protein</fullName>
    </recommendedName>
</protein>
<reference evidence="2 3" key="1">
    <citation type="submission" date="2015-07" db="EMBL/GenBank/DDBJ databases">
        <title>Emmonsia species relationships and genome sequence.</title>
        <authorList>
            <consortium name="The Broad Institute Genomics Platform"/>
            <person name="Cuomo C.A."/>
            <person name="Munoz J.F."/>
            <person name="Imamovic A."/>
            <person name="Priest M.E."/>
            <person name="Young S."/>
            <person name="Clay O.K."/>
            <person name="McEwen J.G."/>
        </authorList>
    </citation>
    <scope>NUCLEOTIDE SEQUENCE [LARGE SCALE GENOMIC DNA]</scope>
    <source>
        <strain evidence="2 3">UAMH 9510</strain>
    </source>
</reference>
<name>A0A1J9P1G0_9EURO</name>
<dbReference type="OrthoDB" id="3800761at2759"/>
<dbReference type="Proteomes" id="UP000182235">
    <property type="component" value="Unassembled WGS sequence"/>
</dbReference>
<evidence type="ECO:0000313" key="2">
    <source>
        <dbReference type="EMBL" id="OJD10168.1"/>
    </source>
</evidence>
<accession>A0A1J9P1G0</accession>
<comment type="caution">
    <text evidence="2">The sequence shown here is derived from an EMBL/GenBank/DDBJ whole genome shotgun (WGS) entry which is preliminary data.</text>
</comment>
<dbReference type="InterPro" id="IPR003615">
    <property type="entry name" value="HNH_nuc"/>
</dbReference>
<gene>
    <name evidence="2" type="ORF">AJ78_08707</name>
</gene>
<feature type="domain" description="HNH nuclease" evidence="1">
    <location>
        <begin position="38"/>
        <end position="87"/>
    </location>
</feature>
<sequence length="290" mass="32211">MSSTSSSSLVGSGESDFPGRVKLETRRLAGGACWACSATPVEVCHVFAKGDRQLESLLISRGLLSFDLASMENAIALCPTCHTNFDNTSDPGFFFVPADLEYFIRFEKADYLRRTQQASIGLQSPRVCPDAMAYQQHQHAHGEVPAQALGGLYKRVFLQSYLPFMPQDQANIPKSWHGHPMAAIRRAILATGTMRLDRYPEQIYLQIRELQKLYSRADPELLRAQPHPDVTVAFCQVGEEGVDTTTCIEQPRGMVQAAHGIPVRSPSPSWTIGPNLSVQDILHRYQHLLS</sequence>
<proteinExistence type="predicted"/>
<organism evidence="2 3">
    <name type="scientific">Emergomyces pasteurianus Ep9510</name>
    <dbReference type="NCBI Taxonomy" id="1447872"/>
    <lineage>
        <taxon>Eukaryota</taxon>
        <taxon>Fungi</taxon>
        <taxon>Dikarya</taxon>
        <taxon>Ascomycota</taxon>
        <taxon>Pezizomycotina</taxon>
        <taxon>Eurotiomycetes</taxon>
        <taxon>Eurotiomycetidae</taxon>
        <taxon>Onygenales</taxon>
        <taxon>Ajellomycetaceae</taxon>
        <taxon>Emergomyces</taxon>
    </lineage>
</organism>
<dbReference type="VEuPathDB" id="FungiDB:AJ78_08707"/>